<dbReference type="Proteomes" id="UP000008703">
    <property type="component" value="Plasmid pSTRVI01"/>
</dbReference>
<accession>G2PGR0</accession>
<keyword evidence="1" id="KW-0812">Transmembrane</keyword>
<evidence type="ECO:0000313" key="3">
    <source>
        <dbReference type="Proteomes" id="UP000008703"/>
    </source>
</evidence>
<evidence type="ECO:0000256" key="1">
    <source>
        <dbReference type="SAM" id="Phobius"/>
    </source>
</evidence>
<dbReference type="HOGENOM" id="CLU_200590_0_0_11"/>
<keyword evidence="1" id="KW-0472">Membrane</keyword>
<dbReference type="KEGG" id="svl:Strvi_9271"/>
<proteinExistence type="predicted"/>
<dbReference type="AlphaFoldDB" id="G2PGR0"/>
<feature type="transmembrane region" description="Helical" evidence="1">
    <location>
        <begin position="49"/>
        <end position="67"/>
    </location>
</feature>
<reference evidence="2" key="1">
    <citation type="submission" date="2011-08" db="EMBL/GenBank/DDBJ databases">
        <title>Complete sequence of plasmid 1 of Streptomyces violaceusniger Tu 4113.</title>
        <authorList>
            <consortium name="US DOE Joint Genome Institute"/>
            <person name="Lucas S."/>
            <person name="Han J."/>
            <person name="Lapidus A."/>
            <person name="Cheng J.-F."/>
            <person name="Goodwin L."/>
            <person name="Pitluck S."/>
            <person name="Peters L."/>
            <person name="Ivanova N."/>
            <person name="Daligault H."/>
            <person name="Detter J.C."/>
            <person name="Han C."/>
            <person name="Tapia R."/>
            <person name="Land M."/>
            <person name="Hauser L."/>
            <person name="Kyrpides N."/>
            <person name="Ivanova N."/>
            <person name="Pagani I."/>
            <person name="Hagen A."/>
            <person name="Katz L."/>
            <person name="Fiedler H.-P."/>
            <person name="Keasling J."/>
            <person name="Fortman J."/>
            <person name="Woyke T."/>
        </authorList>
    </citation>
    <scope>NUCLEOTIDE SEQUENCE [LARGE SCALE GENOMIC DNA]</scope>
    <source>
        <strain evidence="2">Tu 4113</strain>
        <plasmid evidence="2">pSTRVI01</plasmid>
    </source>
</reference>
<keyword evidence="1" id="KW-1133">Transmembrane helix</keyword>
<keyword evidence="2" id="KW-0614">Plasmid</keyword>
<name>G2PGR0_STRV4</name>
<dbReference type="RefSeq" id="WP_014043491.1">
    <property type="nucleotide sequence ID" value="NC_015951.1"/>
</dbReference>
<keyword evidence="3" id="KW-1185">Reference proteome</keyword>
<evidence type="ECO:0008006" key="4">
    <source>
        <dbReference type="Google" id="ProtNLM"/>
    </source>
</evidence>
<dbReference type="EMBL" id="CP002995">
    <property type="protein sequence ID" value="AEM88556.1"/>
    <property type="molecule type" value="Genomic_DNA"/>
</dbReference>
<feature type="transmembrane region" description="Helical" evidence="1">
    <location>
        <begin position="17"/>
        <end position="37"/>
    </location>
</feature>
<protein>
    <recommendedName>
        <fullName evidence="4">Integral membrane protein</fullName>
    </recommendedName>
</protein>
<geneLocation type="plasmid" evidence="2 3">
    <name>pSTRVI01</name>
</geneLocation>
<organism evidence="2 3">
    <name type="scientific">Streptomyces violaceusniger (strain Tu 4113)</name>
    <dbReference type="NCBI Taxonomy" id="653045"/>
    <lineage>
        <taxon>Bacteria</taxon>
        <taxon>Bacillati</taxon>
        <taxon>Actinomycetota</taxon>
        <taxon>Actinomycetes</taxon>
        <taxon>Kitasatosporales</taxon>
        <taxon>Streptomycetaceae</taxon>
        <taxon>Streptomyces</taxon>
        <taxon>Streptomyces violaceusniger group</taxon>
    </lineage>
</organism>
<gene>
    <name evidence="2" type="ORF">Strvi_9271</name>
</gene>
<evidence type="ECO:0000313" key="2">
    <source>
        <dbReference type="EMBL" id="AEM88556.1"/>
    </source>
</evidence>
<sequence length="69" mass="7333">MAADPNATPRRDQETRLLLLVLALAVILLTVSGLVYITYQHPALTGPLGVGWTAAAVMVTGLGFTVTRR</sequence>